<evidence type="ECO:0000313" key="2">
    <source>
        <dbReference type="EMBL" id="CAB9493981.1"/>
    </source>
</evidence>
<dbReference type="Pfam" id="PF01551">
    <property type="entry name" value="Peptidase_M23"/>
    <property type="match status" value="1"/>
</dbReference>
<evidence type="ECO:0000259" key="1">
    <source>
        <dbReference type="Pfam" id="PF01551"/>
    </source>
</evidence>
<dbReference type="InterPro" id="IPR016047">
    <property type="entry name" value="M23ase_b-sheet_dom"/>
</dbReference>
<dbReference type="EMBL" id="LR812090">
    <property type="protein sequence ID" value="CAB9493981.1"/>
    <property type="molecule type" value="Genomic_DNA"/>
</dbReference>
<dbReference type="GO" id="GO:0004222">
    <property type="term" value="F:metalloendopeptidase activity"/>
    <property type="evidence" value="ECO:0007669"/>
    <property type="project" value="TreeGrafter"/>
</dbReference>
<dbReference type="InterPro" id="IPR050570">
    <property type="entry name" value="Cell_wall_metabolism_enzyme"/>
</dbReference>
<reference evidence="2 3" key="1">
    <citation type="submission" date="2020-06" db="EMBL/GenBank/DDBJ databases">
        <authorList>
            <person name="Duchaud E."/>
        </authorList>
    </citation>
    <scope>NUCLEOTIDE SEQUENCE [LARGE SCALE GENOMIC DNA]</scope>
    <source>
        <strain evidence="2">Alteromonas fortis</strain>
    </source>
</reference>
<gene>
    <name evidence="2" type="ORF">ALFOR1_30917</name>
</gene>
<dbReference type="AlphaFoldDB" id="A0A6T9Y1Z9"/>
<sequence length="318" mass="34456">MATTHTKGTLTNPIISVITRALGKKIPSALTCIFAMGVITVSPVATAAIATNNDTEISSDPAQDKNPIEVSLNGKFTQGALLRGQAPAGATVTLNGEPVQTNKDGKFVVGFEREAPLQQRLIVKLDNGKTWKRDITLEKREYNIQRIDGLEQKMVTPPAEVTARIKRDNVNVGKARSGNSDLDALFTRFEWPAKGRISGVYGSQRILNGVPKWPHYGVDIANKTGTPVYAPVDGVVTMADDLYYSGNTLILDHGMRVFSTFLHMDSFTVEVGDTVKQGEQIGTIGSTGRSTGPHLDWRINLGKTRLDPQTIISGSPEQ</sequence>
<dbReference type="PANTHER" id="PTHR21666:SF285">
    <property type="entry name" value="M23 FAMILY METALLOPEPTIDASE"/>
    <property type="match status" value="1"/>
</dbReference>
<name>A0A6T9Y1Z9_ALTMA</name>
<dbReference type="Gene3D" id="2.70.70.10">
    <property type="entry name" value="Glucose Permease (Domain IIA)"/>
    <property type="match status" value="1"/>
</dbReference>
<dbReference type="PANTHER" id="PTHR21666">
    <property type="entry name" value="PEPTIDASE-RELATED"/>
    <property type="match status" value="1"/>
</dbReference>
<dbReference type="InterPro" id="IPR011055">
    <property type="entry name" value="Dup_hybrid_motif"/>
</dbReference>
<protein>
    <submittedName>
        <fullName evidence="2">Metalloendopeptidase-like membrane protein</fullName>
    </submittedName>
</protein>
<dbReference type="SUPFAM" id="SSF51261">
    <property type="entry name" value="Duplicated hybrid motif"/>
    <property type="match status" value="1"/>
</dbReference>
<accession>A0A6T9Y1Z9</accession>
<feature type="domain" description="M23ase beta-sheet core" evidence="1">
    <location>
        <begin position="214"/>
        <end position="308"/>
    </location>
</feature>
<dbReference type="Proteomes" id="UP000509458">
    <property type="component" value="Chromosome"/>
</dbReference>
<proteinExistence type="predicted"/>
<dbReference type="CDD" id="cd12797">
    <property type="entry name" value="M23_peptidase"/>
    <property type="match status" value="1"/>
</dbReference>
<evidence type="ECO:0000313" key="3">
    <source>
        <dbReference type="Proteomes" id="UP000509458"/>
    </source>
</evidence>
<organism evidence="2 3">
    <name type="scientific">Alteromonas macleodii</name>
    <name type="common">Pseudoalteromonas macleodii</name>
    <dbReference type="NCBI Taxonomy" id="28108"/>
    <lineage>
        <taxon>Bacteria</taxon>
        <taxon>Pseudomonadati</taxon>
        <taxon>Pseudomonadota</taxon>
        <taxon>Gammaproteobacteria</taxon>
        <taxon>Alteromonadales</taxon>
        <taxon>Alteromonadaceae</taxon>
        <taxon>Alteromonas/Salinimonas group</taxon>
        <taxon>Alteromonas</taxon>
    </lineage>
</organism>